<feature type="domain" description="Glycosyltransferase subfamily 4-like N-terminal" evidence="1">
    <location>
        <begin position="14"/>
        <end position="188"/>
    </location>
</feature>
<proteinExistence type="predicted"/>
<dbReference type="Gene3D" id="3.40.50.2000">
    <property type="entry name" value="Glycogen Phosphorylase B"/>
    <property type="match status" value="1"/>
</dbReference>
<sequence length="261" mass="30257">MRLALFHPYMYGKGGGERHASRVAHHLAEEHDVTVYGLWGREGIGVPEWWEGLEVRKAWEHVKLPVLRRTLNGIITMFKEPPSDDCDLFIGFGPHGAILAGRMSDKVPTIGYFFHPWYVLYHRDIDRDNSVASKLIFRQSVLSGFLKSVDRNQVNRIREIGVNSPHIGSLITEYYGRKPHVMMPGIDIRPPAKEMRPFSSFDDYVFIPTRIIYHKNLHTAVKALYVLRRRYRKDVKLVLSGAINHQPYWDQVQNMIRLLGL</sequence>
<dbReference type="AlphaFoldDB" id="A0A0M0BS53"/>
<dbReference type="EMBL" id="LFWZ01000010">
    <property type="protein sequence ID" value="KON31205.1"/>
    <property type="molecule type" value="Genomic_DNA"/>
</dbReference>
<protein>
    <recommendedName>
        <fullName evidence="1">Glycosyltransferase subfamily 4-like N-terminal domain-containing protein</fullName>
    </recommendedName>
</protein>
<name>A0A0M0BS53_9ARCH</name>
<evidence type="ECO:0000259" key="1">
    <source>
        <dbReference type="Pfam" id="PF13439"/>
    </source>
</evidence>
<reference evidence="2 3" key="1">
    <citation type="submission" date="2015-06" db="EMBL/GenBank/DDBJ databases">
        <title>New insights into the roles of widespread benthic archaea in carbon and nitrogen cycling.</title>
        <authorList>
            <person name="Lazar C.S."/>
            <person name="Baker B.J."/>
            <person name="Seitz K.W."/>
            <person name="Hyde A.S."/>
            <person name="Dick G.J."/>
            <person name="Hinrichs K.-U."/>
            <person name="Teske A.P."/>
        </authorList>
    </citation>
    <scope>NUCLEOTIDE SEQUENCE [LARGE SCALE GENOMIC DNA]</scope>
    <source>
        <strain evidence="2">DG-45</strain>
    </source>
</reference>
<feature type="non-terminal residue" evidence="2">
    <location>
        <position position="261"/>
    </location>
</feature>
<dbReference type="InterPro" id="IPR028098">
    <property type="entry name" value="Glyco_trans_4-like_N"/>
</dbReference>
<accession>A0A0M0BS53</accession>
<dbReference type="SUPFAM" id="SSF53756">
    <property type="entry name" value="UDP-Glycosyltransferase/glycogen phosphorylase"/>
    <property type="match status" value="1"/>
</dbReference>
<comment type="caution">
    <text evidence="2">The sequence shown here is derived from an EMBL/GenBank/DDBJ whole genome shotgun (WGS) entry which is preliminary data.</text>
</comment>
<evidence type="ECO:0000313" key="2">
    <source>
        <dbReference type="EMBL" id="KON31205.1"/>
    </source>
</evidence>
<dbReference type="Proteomes" id="UP000037210">
    <property type="component" value="Unassembled WGS sequence"/>
</dbReference>
<organism evidence="2 3">
    <name type="scientific">miscellaneous Crenarchaeota group-15 archaeon DG-45</name>
    <dbReference type="NCBI Taxonomy" id="1685127"/>
    <lineage>
        <taxon>Archaea</taxon>
        <taxon>Candidatus Bathyarchaeota</taxon>
        <taxon>MCG-15</taxon>
    </lineage>
</organism>
<evidence type="ECO:0000313" key="3">
    <source>
        <dbReference type="Proteomes" id="UP000037210"/>
    </source>
</evidence>
<dbReference type="Pfam" id="PF13439">
    <property type="entry name" value="Glyco_transf_4"/>
    <property type="match status" value="1"/>
</dbReference>
<gene>
    <name evidence="2" type="ORF">AC482_01490</name>
</gene>